<name>A0ABQ8ESJ2_9FUNG</name>
<dbReference type="EMBL" id="JAFCIX010000580">
    <property type="protein sequence ID" value="KAH6585612.1"/>
    <property type="molecule type" value="Genomic_DNA"/>
</dbReference>
<evidence type="ECO:0000313" key="10">
    <source>
        <dbReference type="Proteomes" id="UP001648503"/>
    </source>
</evidence>
<gene>
    <name evidence="9" type="ORF">BASA50_001220</name>
</gene>
<evidence type="ECO:0000256" key="5">
    <source>
        <dbReference type="RuleBase" id="RU363050"/>
    </source>
</evidence>
<evidence type="ECO:0000256" key="2">
    <source>
        <dbReference type="ARBA" id="ARBA00022490"/>
    </source>
</evidence>
<keyword evidence="10" id="KW-1185">Reference proteome</keyword>
<evidence type="ECO:0000259" key="7">
    <source>
        <dbReference type="Pfam" id="PF04130"/>
    </source>
</evidence>
<dbReference type="PANTHER" id="PTHR19302:SF13">
    <property type="entry name" value="GAMMA-TUBULIN COMPLEX COMPONENT 2"/>
    <property type="match status" value="1"/>
</dbReference>
<feature type="compositionally biased region" description="Polar residues" evidence="6">
    <location>
        <begin position="99"/>
        <end position="118"/>
    </location>
</feature>
<protein>
    <recommendedName>
        <fullName evidence="5">Spindle pole body component</fullName>
    </recommendedName>
</protein>
<keyword evidence="2 5" id="KW-0963">Cytoplasm</keyword>
<feature type="domain" description="Gamma tubulin complex component C-terminal" evidence="7">
    <location>
        <begin position="568"/>
        <end position="962"/>
    </location>
</feature>
<feature type="compositionally biased region" description="Polar residues" evidence="6">
    <location>
        <begin position="20"/>
        <end position="36"/>
    </location>
</feature>
<reference evidence="9 10" key="1">
    <citation type="submission" date="2021-02" db="EMBL/GenBank/DDBJ databases">
        <title>Variation within the Batrachochytrium salamandrivorans European outbreak.</title>
        <authorList>
            <person name="Kelly M."/>
            <person name="Pasmans F."/>
            <person name="Shea T.P."/>
            <person name="Munoz J.F."/>
            <person name="Carranza S."/>
            <person name="Cuomo C.A."/>
            <person name="Martel A."/>
        </authorList>
    </citation>
    <scope>NUCLEOTIDE SEQUENCE [LARGE SCALE GENOMIC DNA]</scope>
    <source>
        <strain evidence="9 10">AMFP18/2</strain>
    </source>
</reference>
<evidence type="ECO:0000256" key="3">
    <source>
        <dbReference type="ARBA" id="ARBA00022701"/>
    </source>
</evidence>
<feature type="domain" description="Gamma tubulin complex component protein N-terminal" evidence="8">
    <location>
        <begin position="236"/>
        <end position="564"/>
    </location>
</feature>
<accession>A0ABQ8ESJ2</accession>
<evidence type="ECO:0000313" key="9">
    <source>
        <dbReference type="EMBL" id="KAH6585612.1"/>
    </source>
</evidence>
<keyword evidence="4 5" id="KW-0206">Cytoskeleton</keyword>
<sequence length="1047" mass="117156">MDTFIVKVDPSALAVELGLNRNTQPTNTGTSTQSSIAHGAKPTPNVPDDNSRQSRFRSETAKLGEAVNILQAGGVVAFPTETVPSTPSTAGHVGRLRPTVSTGNIKDLSNSSRLPPSMLSINATPHSALEYLISQRPMKTPDNKRLGKSISTTNMSRFARDTTSLTLETMMDGTTLAFTPIRPVVTEAAFPQTSKKAATIQLSNLRAPLERRSQPVPQQVRALLGKSSREQETLIIEDLLYVLMGISGEYIIRTESASSDLETPTFTVDGQLEPSITDMATKILPLAGNYILLDAFVEKYAAFKYGCVFHALCAAIRSLLQDYLVLIGQIEHLAHTLPKFTLQRMWYYLAPSIDTMGSLASLVAAIYDANQTTQESIPEYEARSTIHLGRSATNHSSGLILGILADRMVTLSGNPELKKLHGYLLSKAAAPYLSILNTWILCGELDDPFNEFMVSEHTQLSKEKLRDDFNDVYWEQRYSLRDGHIPTFLDPWKEKILLAGKYLNVLRECGIEIQRDEDRYQMDVEDHSMYLTDVTRTIDDGKFISNVERAYLFANKALIDLLMKNHQLIGRLKSLKRFFLFGQSDYLTHFMDLAAVELMKPATQVPLEKVRSLLELVIGSPSSCCSSDAFKDDVTVELSSTSLFQQLALINSVVGHDMKKHFHSTQNRPMMDLDPSLFSTTNDNQSGIGGLAGASGVLTGIEAISLGYSVSFPLSLVINRKVLTKYQMIFRQLFLCKYIERLLSGTWIGQNKLQTTLGGQRARGDFRKRSMDTIPLTSRSLISRMSLLRERMLHFIKMFMYYVFFDVIEPNWYVMETQLRKATTVDEILVSHDDFLNSCLKECMLTHPKLIRVFSSLITTCHAFVEFSESYTRFTCPQQPSRMSVHDQDLLSQTSHPGELPDGFVGAVFEHTALSDKMALRTYEDSFLRQIQKLIDVLQVLGVTETPRLSHLLSQLDFNSFYSRLPNSTVHFTSSPVVPLRPQGSQLTCSTSIRLSCLVPIDSCSTVPSNHRWSRSASPFKTPPRSQVYTFSTPRSSARPSNLSRDF</sequence>
<evidence type="ECO:0000256" key="4">
    <source>
        <dbReference type="ARBA" id="ARBA00023212"/>
    </source>
</evidence>
<comment type="similarity">
    <text evidence="1 5">Belongs to the TUBGCP family.</text>
</comment>
<organism evidence="9 10">
    <name type="scientific">Batrachochytrium salamandrivorans</name>
    <dbReference type="NCBI Taxonomy" id="1357716"/>
    <lineage>
        <taxon>Eukaryota</taxon>
        <taxon>Fungi</taxon>
        <taxon>Fungi incertae sedis</taxon>
        <taxon>Chytridiomycota</taxon>
        <taxon>Chytridiomycota incertae sedis</taxon>
        <taxon>Chytridiomycetes</taxon>
        <taxon>Rhizophydiales</taxon>
        <taxon>Rhizophydiales incertae sedis</taxon>
        <taxon>Batrachochytrium</taxon>
    </lineage>
</organism>
<dbReference type="InterPro" id="IPR041470">
    <property type="entry name" value="GCP_N"/>
</dbReference>
<keyword evidence="3 5" id="KW-0493">Microtubule</keyword>
<comment type="caution">
    <text evidence="9">The sequence shown here is derived from an EMBL/GenBank/DDBJ whole genome shotgun (WGS) entry which is preliminary data.</text>
</comment>
<comment type="subcellular location">
    <subcellularLocation>
        <location evidence="5">Cytoplasm</location>
        <location evidence="5">Cytoskeleton</location>
        <location evidence="5">Microtubule organizing center</location>
    </subcellularLocation>
</comment>
<evidence type="ECO:0000259" key="8">
    <source>
        <dbReference type="Pfam" id="PF17681"/>
    </source>
</evidence>
<evidence type="ECO:0000256" key="1">
    <source>
        <dbReference type="ARBA" id="ARBA00010337"/>
    </source>
</evidence>
<evidence type="ECO:0000256" key="6">
    <source>
        <dbReference type="SAM" id="MobiDB-lite"/>
    </source>
</evidence>
<feature type="region of interest" description="Disordered" evidence="6">
    <location>
        <begin position="19"/>
        <end position="54"/>
    </location>
</feature>
<dbReference type="InterPro" id="IPR042241">
    <property type="entry name" value="GCP_C_sf"/>
</dbReference>
<dbReference type="Proteomes" id="UP001648503">
    <property type="component" value="Unassembled WGS sequence"/>
</dbReference>
<feature type="region of interest" description="Disordered" evidence="6">
    <location>
        <begin position="84"/>
        <end position="118"/>
    </location>
</feature>
<dbReference type="Gene3D" id="1.20.120.1900">
    <property type="entry name" value="Gamma-tubulin complex, C-terminal domain"/>
    <property type="match status" value="1"/>
</dbReference>
<dbReference type="Pfam" id="PF04130">
    <property type="entry name" value="GCP_C_terminal"/>
    <property type="match status" value="1"/>
</dbReference>
<dbReference type="Pfam" id="PF17681">
    <property type="entry name" value="GCP_N_terminal"/>
    <property type="match status" value="1"/>
</dbReference>
<dbReference type="PANTHER" id="PTHR19302">
    <property type="entry name" value="GAMMA TUBULIN COMPLEX PROTEIN"/>
    <property type="match status" value="1"/>
</dbReference>
<dbReference type="InterPro" id="IPR007259">
    <property type="entry name" value="GCP"/>
</dbReference>
<dbReference type="InterPro" id="IPR040457">
    <property type="entry name" value="GCP_C"/>
</dbReference>
<proteinExistence type="inferred from homology"/>
<feature type="region of interest" description="Disordered" evidence="6">
    <location>
        <begin position="1011"/>
        <end position="1047"/>
    </location>
</feature>